<organism evidence="1 2">
    <name type="scientific">Lindgomyces ingoldianus</name>
    <dbReference type="NCBI Taxonomy" id="673940"/>
    <lineage>
        <taxon>Eukaryota</taxon>
        <taxon>Fungi</taxon>
        <taxon>Dikarya</taxon>
        <taxon>Ascomycota</taxon>
        <taxon>Pezizomycotina</taxon>
        <taxon>Dothideomycetes</taxon>
        <taxon>Pleosporomycetidae</taxon>
        <taxon>Pleosporales</taxon>
        <taxon>Lindgomycetaceae</taxon>
        <taxon>Lindgomyces</taxon>
    </lineage>
</organism>
<proteinExistence type="predicted"/>
<dbReference type="EMBL" id="MU003541">
    <property type="protein sequence ID" value="KAF2464023.1"/>
    <property type="molecule type" value="Genomic_DNA"/>
</dbReference>
<reference evidence="1" key="1">
    <citation type="journal article" date="2020" name="Stud. Mycol.">
        <title>101 Dothideomycetes genomes: a test case for predicting lifestyles and emergence of pathogens.</title>
        <authorList>
            <person name="Haridas S."/>
            <person name="Albert R."/>
            <person name="Binder M."/>
            <person name="Bloem J."/>
            <person name="Labutti K."/>
            <person name="Salamov A."/>
            <person name="Andreopoulos B."/>
            <person name="Baker S."/>
            <person name="Barry K."/>
            <person name="Bills G."/>
            <person name="Bluhm B."/>
            <person name="Cannon C."/>
            <person name="Castanera R."/>
            <person name="Culley D."/>
            <person name="Daum C."/>
            <person name="Ezra D."/>
            <person name="Gonzalez J."/>
            <person name="Henrissat B."/>
            <person name="Kuo A."/>
            <person name="Liang C."/>
            <person name="Lipzen A."/>
            <person name="Lutzoni F."/>
            <person name="Magnuson J."/>
            <person name="Mondo S."/>
            <person name="Nolan M."/>
            <person name="Ohm R."/>
            <person name="Pangilinan J."/>
            <person name="Park H.-J."/>
            <person name="Ramirez L."/>
            <person name="Alfaro M."/>
            <person name="Sun H."/>
            <person name="Tritt A."/>
            <person name="Yoshinaga Y."/>
            <person name="Zwiers L.-H."/>
            <person name="Turgeon B."/>
            <person name="Goodwin S."/>
            <person name="Spatafora J."/>
            <person name="Crous P."/>
            <person name="Grigoriev I."/>
        </authorList>
    </citation>
    <scope>NUCLEOTIDE SEQUENCE</scope>
    <source>
        <strain evidence="1">ATCC 200398</strain>
    </source>
</reference>
<name>A0ACB6QAQ0_9PLEO</name>
<keyword evidence="2" id="KW-1185">Reference proteome</keyword>
<accession>A0ACB6QAQ0</accession>
<comment type="caution">
    <text evidence="1">The sequence shown here is derived from an EMBL/GenBank/DDBJ whole genome shotgun (WGS) entry which is preliminary data.</text>
</comment>
<protein>
    <submittedName>
        <fullName evidence="1">Uncharacterized protein</fullName>
    </submittedName>
</protein>
<gene>
    <name evidence="1" type="ORF">BDR25DRAFT_243743</name>
</gene>
<evidence type="ECO:0000313" key="2">
    <source>
        <dbReference type="Proteomes" id="UP000799755"/>
    </source>
</evidence>
<dbReference type="Proteomes" id="UP000799755">
    <property type="component" value="Unassembled WGS sequence"/>
</dbReference>
<sequence>MENIPIPDGDTLVWRAYGELVKKSLVGSNVPTLGVDYIFVCPPTEFGIRGGSAIPDAVTNWNISKVADSLQRADSPLFVVGADGSYYTSLQAYLNAVKVKKITPEQEQEIDAAITRQAKLEDEATTMKEQAEAKWAKDKTAKKNKVSFQKWAVANAPSYLAKRKQVQQAAGQVRLLQSKYYGAVAATLQTQISKLEVLAGDDTQSNPGFNMPCYLPDYQIDPQALKNGLRVENLEASSLNYRPLYAIEGYEKACDDWIKGVSGADTTWTFNFQSVSHNDWTSLGHSTKISRQSNSFFFFFSKTSSTSTKTTNLDFGSTDWQKQTSITLRAKGPVQTFNVTAGLWDVPGVRKLYPTLLQGEKDTAHDSIKLNKICVGYQVSVTIKFAESLRNQVRSMYQSATSTSDSGLRILGFQFGAGEYGNTSVYRDMKDLKYNENSNEFTLPPSPEGCPVLLGLLGRKLGA</sequence>
<evidence type="ECO:0000313" key="1">
    <source>
        <dbReference type="EMBL" id="KAF2464023.1"/>
    </source>
</evidence>